<dbReference type="Proteomes" id="UP000034307">
    <property type="component" value="Unassembled WGS sequence"/>
</dbReference>
<name>A0A0G1UL25_9BACT</name>
<evidence type="ECO:0000313" key="1">
    <source>
        <dbReference type="EMBL" id="KKU58410.1"/>
    </source>
</evidence>
<dbReference type="STRING" id="1618358.UX80_C0003G0065"/>
<proteinExistence type="predicted"/>
<reference evidence="1 2" key="1">
    <citation type="journal article" date="2015" name="Nature">
        <title>rRNA introns, odd ribosomes, and small enigmatic genomes across a large radiation of phyla.</title>
        <authorList>
            <person name="Brown C.T."/>
            <person name="Hug L.A."/>
            <person name="Thomas B.C."/>
            <person name="Sharon I."/>
            <person name="Castelle C.J."/>
            <person name="Singh A."/>
            <person name="Wilkins M.J."/>
            <person name="Williams K.H."/>
            <person name="Banfield J.F."/>
        </authorList>
    </citation>
    <scope>NUCLEOTIDE SEQUENCE [LARGE SCALE GENOMIC DNA]</scope>
</reference>
<dbReference type="AlphaFoldDB" id="A0A0G1UL25"/>
<sequence length="239" mass="28135">MNKLSSFIKSVNLLQCAPSENLEQVLEWVEKDEPITFFSWKMYKISLSQPQVTANPFFDCDEANKYIEKEKSFLKTLLDQKIRFKYIKLIPDELTQKFFGIKFNRKSKLFAKQVSQYFKRIYPKTQVVQVSKLLANNPELNSFYERIYQLGTKLNIPNIQFEKEVVFRSTYYTKAPLSINQSSKLARKAFGLFAAETAIIFKYFPNPVLLAGQRSVNTYKYEFFKFPADRLILPKLFVL</sequence>
<evidence type="ECO:0000313" key="2">
    <source>
        <dbReference type="Proteomes" id="UP000034307"/>
    </source>
</evidence>
<comment type="caution">
    <text evidence="1">The sequence shown here is derived from an EMBL/GenBank/DDBJ whole genome shotgun (WGS) entry which is preliminary data.</text>
</comment>
<accession>A0A0G1UL25</accession>
<gene>
    <name evidence="1" type="ORF">UX80_C0003G0065</name>
</gene>
<dbReference type="EMBL" id="LCNO01000003">
    <property type="protein sequence ID" value="KKU58410.1"/>
    <property type="molecule type" value="Genomic_DNA"/>
</dbReference>
<protein>
    <submittedName>
        <fullName evidence="1">Uncharacterized protein</fullName>
    </submittedName>
</protein>
<organism evidence="1 2">
    <name type="scientific">Candidatus Amesbacteria bacterium GW2011_GWA2_47_11b</name>
    <dbReference type="NCBI Taxonomy" id="1618358"/>
    <lineage>
        <taxon>Bacteria</taxon>
        <taxon>Candidatus Amesiibacteriota</taxon>
    </lineage>
</organism>